<comment type="caution">
    <text evidence="2">The sequence shown here is derived from an EMBL/GenBank/DDBJ whole genome shotgun (WGS) entry which is preliminary data.</text>
</comment>
<reference evidence="2 3" key="1">
    <citation type="journal article" date="2024" name="Nat. Commun.">
        <title>Phylogenomics reveals the evolutionary origins of lichenization in chlorophyte algae.</title>
        <authorList>
            <person name="Puginier C."/>
            <person name="Libourel C."/>
            <person name="Otte J."/>
            <person name="Skaloud P."/>
            <person name="Haon M."/>
            <person name="Grisel S."/>
            <person name="Petersen M."/>
            <person name="Berrin J.G."/>
            <person name="Delaux P.M."/>
            <person name="Dal Grande F."/>
            <person name="Keller J."/>
        </authorList>
    </citation>
    <scope>NUCLEOTIDE SEQUENCE [LARGE SCALE GENOMIC DNA]</scope>
    <source>
        <strain evidence="2 3">SAG 216-7</strain>
    </source>
</reference>
<dbReference type="EMBL" id="JALJOT010000009">
    <property type="protein sequence ID" value="KAK9907334.1"/>
    <property type="molecule type" value="Genomic_DNA"/>
</dbReference>
<sequence length="429" mass="45287">MPFCRFLSSPNGAKRSLNRQIADDTAKRDPEATLKLVGDMRREDYAVGVLFLALGLGAANTVTQAITSVGQKGVQALGKAGSVLDEQQKSSADRAKQWLSGLAQQGEKQAAIAQESLEEWPDLLQQSLDGAVESHNQAVQQAQANVQQWAETYVPGSADVQRLWHSAAEAARTHIAQALSTGKGSTDGGAQLSSSPARSASTGAVGSTTRKQQASESTAPDVRRRSDTEVYAAESLAAARAAEARWNERIRNAYANVAANTPFWSSNSGAVQQEEKPVSHALSYARGGSTTLSKPDFAPLSSGNRSLNNSGGGISGGNSGSGGGGSGGDDSEDEQPEQQHKFLWGRLLLLASAAAAAVEQLLERPGRRGRLLVVLALLGALLWRGQKMQNRQPGRRARRSLSESFTFSNAKAARVAGDLSDMSSDDEGF</sequence>
<feature type="region of interest" description="Disordered" evidence="1">
    <location>
        <begin position="286"/>
        <end position="338"/>
    </location>
</feature>
<evidence type="ECO:0000313" key="3">
    <source>
        <dbReference type="Proteomes" id="UP001491310"/>
    </source>
</evidence>
<evidence type="ECO:0000313" key="2">
    <source>
        <dbReference type="EMBL" id="KAK9907334.1"/>
    </source>
</evidence>
<protein>
    <submittedName>
        <fullName evidence="2">Uncharacterized protein</fullName>
    </submittedName>
</protein>
<proteinExistence type="predicted"/>
<feature type="region of interest" description="Disordered" evidence="1">
    <location>
        <begin position="179"/>
        <end position="226"/>
    </location>
</feature>
<feature type="compositionally biased region" description="Polar residues" evidence="1">
    <location>
        <begin position="191"/>
        <end position="218"/>
    </location>
</feature>
<feature type="compositionally biased region" description="Gly residues" evidence="1">
    <location>
        <begin position="310"/>
        <end position="328"/>
    </location>
</feature>
<keyword evidence="3" id="KW-1185">Reference proteome</keyword>
<organism evidence="2 3">
    <name type="scientific">Coccomyxa subellipsoidea</name>
    <dbReference type="NCBI Taxonomy" id="248742"/>
    <lineage>
        <taxon>Eukaryota</taxon>
        <taxon>Viridiplantae</taxon>
        <taxon>Chlorophyta</taxon>
        <taxon>core chlorophytes</taxon>
        <taxon>Trebouxiophyceae</taxon>
        <taxon>Trebouxiophyceae incertae sedis</taxon>
        <taxon>Coccomyxaceae</taxon>
        <taxon>Coccomyxa</taxon>
    </lineage>
</organism>
<gene>
    <name evidence="2" type="ORF">WJX75_001639</name>
</gene>
<dbReference type="Proteomes" id="UP001491310">
    <property type="component" value="Unassembled WGS sequence"/>
</dbReference>
<accession>A0ABR2YKN0</accession>
<name>A0ABR2YKN0_9CHLO</name>
<evidence type="ECO:0000256" key="1">
    <source>
        <dbReference type="SAM" id="MobiDB-lite"/>
    </source>
</evidence>